<evidence type="ECO:0000313" key="4">
    <source>
        <dbReference type="Proteomes" id="UP001233271"/>
    </source>
</evidence>
<dbReference type="SUPFAM" id="SSF57850">
    <property type="entry name" value="RING/U-box"/>
    <property type="match status" value="1"/>
</dbReference>
<keyword evidence="4" id="KW-1185">Reference proteome</keyword>
<reference evidence="3" key="1">
    <citation type="journal article" date="2023" name="BMC Genomics">
        <title>Chromosome-level genome assemblies of Cutaneotrichosporon spp. (Trichosporonales, Basidiomycota) reveal imbalanced evolution between nucleotide sequences and chromosome synteny.</title>
        <authorList>
            <person name="Kobayashi Y."/>
            <person name="Kayamori A."/>
            <person name="Aoki K."/>
            <person name="Shiwa Y."/>
            <person name="Matsutani M."/>
            <person name="Fujita N."/>
            <person name="Sugita T."/>
            <person name="Iwasaki W."/>
            <person name="Tanaka N."/>
            <person name="Takashima M."/>
        </authorList>
    </citation>
    <scope>NUCLEOTIDE SEQUENCE</scope>
    <source>
        <strain evidence="3">HIS019</strain>
    </source>
</reference>
<dbReference type="PROSITE" id="PS50089">
    <property type="entry name" value="ZF_RING_2"/>
    <property type="match status" value="1"/>
</dbReference>
<keyword evidence="1" id="KW-0863">Zinc-finger</keyword>
<evidence type="ECO:0000313" key="3">
    <source>
        <dbReference type="EMBL" id="BEI90126.1"/>
    </source>
</evidence>
<protein>
    <recommendedName>
        <fullName evidence="2">RING-type domain-containing protein</fullName>
    </recommendedName>
</protein>
<sequence length="643" mass="69472">MLYKAFKERLEANLAWEGLSVDALATKPCFNQLSSRMQTQVCNALVAAQDPAWDDAHPGTRMSHITNAFKNRWTPSHLLFAIADRAATESEDEAHKIAQRMGVTSTTVYTAFKKRLEANLAKKGFDIDALATKPCLNQLGSRMQANIYKALMATEDPAWDHPRSVNHTSPITDALKKGWTPSHLMFVIADRMARVAEEEARKIVEGTVDAAAAAAPRMATPLSVVTGARADAVPATAAVPPIAAAARATAAPATAAVLATATIPVQTVAPATPTGLMGPALPVKTAALINALRHSIAAVEVAVDRLETMAAPFQNQPQRPGSIHDTTNDAHVTSMEASSMIDARLKAAFQAANYAASGGHRYATEMALGEIQRFSDQRLASSLIEGAQAAEKRLAASLVDAELQSCMRLQAALTASQKVVAGGAEVWVRRAEAAAEQRITAAVLKAKEDTRRQVQEEIIKPMEEERRLATQRMEGMMEEALADAERRNEWALRKSQQDADKRMAATLKEAARATDAKVMAAVMDAVEVTTAAADARAVGALMRADEMAYQYTSEIKSLKTTVANHQADLAKARETYATSVEQEGGNTCIICLDGPADQMPFQCQHVVMCFGCSERIVRDSQRCPFCVDRKPRPKAQWRVFLAA</sequence>
<evidence type="ECO:0000256" key="1">
    <source>
        <dbReference type="PROSITE-ProRule" id="PRU00175"/>
    </source>
</evidence>
<gene>
    <name evidence="3" type="ORF">CcaverHIS019_0301960</name>
</gene>
<dbReference type="Pfam" id="PF13920">
    <property type="entry name" value="zf-C3HC4_3"/>
    <property type="match status" value="1"/>
</dbReference>
<proteinExistence type="predicted"/>
<dbReference type="Gene3D" id="3.30.40.10">
    <property type="entry name" value="Zinc/RING finger domain, C3HC4 (zinc finger)"/>
    <property type="match status" value="1"/>
</dbReference>
<dbReference type="GeneID" id="85493997"/>
<dbReference type="Proteomes" id="UP001233271">
    <property type="component" value="Chromosome 3"/>
</dbReference>
<dbReference type="AlphaFoldDB" id="A0AA48L0N5"/>
<name>A0AA48L0N5_9TREE</name>
<evidence type="ECO:0000259" key="2">
    <source>
        <dbReference type="PROSITE" id="PS50089"/>
    </source>
</evidence>
<organism evidence="3 4">
    <name type="scientific">Cutaneotrichosporon cavernicola</name>
    <dbReference type="NCBI Taxonomy" id="279322"/>
    <lineage>
        <taxon>Eukaryota</taxon>
        <taxon>Fungi</taxon>
        <taxon>Dikarya</taxon>
        <taxon>Basidiomycota</taxon>
        <taxon>Agaricomycotina</taxon>
        <taxon>Tremellomycetes</taxon>
        <taxon>Trichosporonales</taxon>
        <taxon>Trichosporonaceae</taxon>
        <taxon>Cutaneotrichosporon</taxon>
    </lineage>
</organism>
<dbReference type="InterPro" id="IPR001841">
    <property type="entry name" value="Znf_RING"/>
</dbReference>
<dbReference type="KEGG" id="ccac:CcaHIS019_0301960"/>
<dbReference type="GO" id="GO:0008270">
    <property type="term" value="F:zinc ion binding"/>
    <property type="evidence" value="ECO:0007669"/>
    <property type="project" value="UniProtKB-KW"/>
</dbReference>
<dbReference type="EMBL" id="AP028214">
    <property type="protein sequence ID" value="BEI90126.1"/>
    <property type="molecule type" value="Genomic_DNA"/>
</dbReference>
<dbReference type="InterPro" id="IPR013083">
    <property type="entry name" value="Znf_RING/FYVE/PHD"/>
</dbReference>
<feature type="domain" description="RING-type" evidence="2">
    <location>
        <begin position="588"/>
        <end position="626"/>
    </location>
</feature>
<keyword evidence="1" id="KW-0479">Metal-binding</keyword>
<accession>A0AA48L0N5</accession>
<dbReference type="RefSeq" id="XP_060455392.1">
    <property type="nucleotide sequence ID" value="XM_060598616.1"/>
</dbReference>
<keyword evidence="1" id="KW-0862">Zinc</keyword>